<dbReference type="Proteomes" id="UP000092504">
    <property type="component" value="Unassembled WGS sequence"/>
</dbReference>
<dbReference type="PATRIC" id="fig|2746.7.peg.3074"/>
<dbReference type="InterPro" id="IPR051313">
    <property type="entry name" value="Bact_iron-sidero_bind"/>
</dbReference>
<dbReference type="Gene3D" id="3.40.50.1980">
    <property type="entry name" value="Nitrogenase molybdenum iron protein domain"/>
    <property type="match status" value="2"/>
</dbReference>
<evidence type="ECO:0000256" key="4">
    <source>
        <dbReference type="ARBA" id="ARBA00022496"/>
    </source>
</evidence>
<sequence>MTESPGPTLRIPAPRRAASRWLAALLTLCCLVGAPTALAADPPRIATLDWTLAETLQALGTPPEAVAQVDAYHAWVGEPHLPGSVTDLGLRTQPNLELLSDLAPDQILISPMFANLKPRLSRIAPVQNFTLYTPGRDTWQEMRELTHGVAELVGRPEAADRLIESTEARIAELRRQLPDDVPPLLVVQFMDARHVRVFGDNGLYQAVLERLGLDNAWPGKTNAWGFSLTGIEALANLDARLVVVEPYPAGVRETLEKSGLWQGLIRDSRGDPLVLPPVWSFGALPSAQRFAEQLTAALESPHAR</sequence>
<reference evidence="8 9" key="1">
    <citation type="submission" date="2016-06" db="EMBL/GenBank/DDBJ databases">
        <title>Genome sequence of halotolerant plant growth promoting strain of Halomonas elongata HEK1 isolated from salterns of Rann of Kutch, Gujarat, India.</title>
        <authorList>
            <person name="Gaba S."/>
            <person name="Singh R.N."/>
            <person name="Abrol S."/>
            <person name="Kaushik R."/>
            <person name="Saxena A.K."/>
        </authorList>
    </citation>
    <scope>NUCLEOTIDE SEQUENCE [LARGE SCALE GENOMIC DNA]</scope>
    <source>
        <strain evidence="8 9">HEK1</strain>
    </source>
</reference>
<dbReference type="PANTHER" id="PTHR30532:SF1">
    <property type="entry name" value="IRON(3+)-HYDROXAMATE-BINDING PROTEIN FHUD"/>
    <property type="match status" value="1"/>
</dbReference>
<evidence type="ECO:0000256" key="6">
    <source>
        <dbReference type="SAM" id="SignalP"/>
    </source>
</evidence>
<evidence type="ECO:0000256" key="3">
    <source>
        <dbReference type="ARBA" id="ARBA00022448"/>
    </source>
</evidence>
<dbReference type="AlphaFoldDB" id="A0A1B8NVE9"/>
<feature type="signal peptide" evidence="6">
    <location>
        <begin position="1"/>
        <end position="39"/>
    </location>
</feature>
<dbReference type="Pfam" id="PF01497">
    <property type="entry name" value="Peripla_BP_2"/>
    <property type="match status" value="1"/>
</dbReference>
<comment type="similarity">
    <text evidence="2">Belongs to the bacterial solute-binding protein 8 family.</text>
</comment>
<dbReference type="CDD" id="cd01146">
    <property type="entry name" value="FhuD"/>
    <property type="match status" value="1"/>
</dbReference>
<accession>A0A1B8NVE9</accession>
<evidence type="ECO:0000256" key="2">
    <source>
        <dbReference type="ARBA" id="ARBA00008814"/>
    </source>
</evidence>
<evidence type="ECO:0000313" key="8">
    <source>
        <dbReference type="EMBL" id="OBX33947.1"/>
    </source>
</evidence>
<comment type="subcellular location">
    <subcellularLocation>
        <location evidence="1">Cell envelope</location>
    </subcellularLocation>
</comment>
<evidence type="ECO:0000256" key="1">
    <source>
        <dbReference type="ARBA" id="ARBA00004196"/>
    </source>
</evidence>
<dbReference type="GO" id="GO:0030288">
    <property type="term" value="C:outer membrane-bounded periplasmic space"/>
    <property type="evidence" value="ECO:0007669"/>
    <property type="project" value="TreeGrafter"/>
</dbReference>
<dbReference type="EMBL" id="MAJD01000002">
    <property type="protein sequence ID" value="OBX33947.1"/>
    <property type="molecule type" value="Genomic_DNA"/>
</dbReference>
<keyword evidence="5 6" id="KW-0732">Signal</keyword>
<name>A0A1B8NVE9_HALEL</name>
<gene>
    <name evidence="8" type="primary">fhuD</name>
    <name evidence="8" type="ORF">A8U91_02991</name>
</gene>
<protein>
    <submittedName>
        <fullName evidence="8">Iron(3+)-hydroxamate-binding protein FhuD</fullName>
    </submittedName>
</protein>
<keyword evidence="4" id="KW-0410">Iron transport</keyword>
<dbReference type="GO" id="GO:1901678">
    <property type="term" value="P:iron coordination entity transport"/>
    <property type="evidence" value="ECO:0007669"/>
    <property type="project" value="UniProtKB-ARBA"/>
</dbReference>
<dbReference type="InterPro" id="IPR002491">
    <property type="entry name" value="ABC_transptr_periplasmic_BD"/>
</dbReference>
<keyword evidence="4" id="KW-0406">Ion transport</keyword>
<evidence type="ECO:0000313" key="9">
    <source>
        <dbReference type="Proteomes" id="UP000092504"/>
    </source>
</evidence>
<organism evidence="8 9">
    <name type="scientific">Halomonas elongata</name>
    <dbReference type="NCBI Taxonomy" id="2746"/>
    <lineage>
        <taxon>Bacteria</taxon>
        <taxon>Pseudomonadati</taxon>
        <taxon>Pseudomonadota</taxon>
        <taxon>Gammaproteobacteria</taxon>
        <taxon>Oceanospirillales</taxon>
        <taxon>Halomonadaceae</taxon>
        <taxon>Halomonas</taxon>
    </lineage>
</organism>
<dbReference type="PROSITE" id="PS50983">
    <property type="entry name" value="FE_B12_PBP"/>
    <property type="match status" value="1"/>
</dbReference>
<dbReference type="PANTHER" id="PTHR30532">
    <property type="entry name" value="IRON III DICITRATE-BINDING PERIPLASMIC PROTEIN"/>
    <property type="match status" value="1"/>
</dbReference>
<feature type="chain" id="PRO_5008611163" evidence="6">
    <location>
        <begin position="40"/>
        <end position="304"/>
    </location>
</feature>
<dbReference type="SUPFAM" id="SSF53807">
    <property type="entry name" value="Helical backbone' metal receptor"/>
    <property type="match status" value="1"/>
</dbReference>
<feature type="domain" description="Fe/B12 periplasmic-binding" evidence="7">
    <location>
        <begin position="44"/>
        <end position="302"/>
    </location>
</feature>
<dbReference type="PRINTS" id="PR01715">
    <property type="entry name" value="FERRIBNDNGPP"/>
</dbReference>
<proteinExistence type="inferred from homology"/>
<keyword evidence="3" id="KW-0813">Transport</keyword>
<keyword evidence="4" id="KW-0408">Iron</keyword>
<comment type="caution">
    <text evidence="8">The sequence shown here is derived from an EMBL/GenBank/DDBJ whole genome shotgun (WGS) entry which is preliminary data.</text>
</comment>
<evidence type="ECO:0000259" key="7">
    <source>
        <dbReference type="PROSITE" id="PS50983"/>
    </source>
</evidence>
<evidence type="ECO:0000256" key="5">
    <source>
        <dbReference type="ARBA" id="ARBA00022729"/>
    </source>
</evidence>